<dbReference type="Proteomes" id="UP000281128">
    <property type="component" value="Unassembled WGS sequence"/>
</dbReference>
<protein>
    <submittedName>
        <fullName evidence="1">DUF3037 domain-containing protein</fullName>
    </submittedName>
</protein>
<name>A0A3A8ASU1_9RHOB</name>
<reference evidence="1 2" key="1">
    <citation type="submission" date="2018-09" db="EMBL/GenBank/DDBJ databases">
        <title>Roseovarius spongiae sp. nov., isolated from a marine sponge.</title>
        <authorList>
            <person name="Zhuang L."/>
            <person name="Luo L."/>
        </authorList>
    </citation>
    <scope>NUCLEOTIDE SEQUENCE [LARGE SCALE GENOMIC DNA]</scope>
    <source>
        <strain evidence="1 2">HN-E21</strain>
    </source>
</reference>
<dbReference type="OrthoDB" id="8376207at2"/>
<dbReference type="Pfam" id="PF11236">
    <property type="entry name" value="DUF3037"/>
    <property type="match status" value="1"/>
</dbReference>
<proteinExistence type="predicted"/>
<keyword evidence="2" id="KW-1185">Reference proteome</keyword>
<dbReference type="EMBL" id="RAPE01000004">
    <property type="protein sequence ID" value="RKF13468.1"/>
    <property type="molecule type" value="Genomic_DNA"/>
</dbReference>
<comment type="caution">
    <text evidence="1">The sequence shown here is derived from an EMBL/GenBank/DDBJ whole genome shotgun (WGS) entry which is preliminary data.</text>
</comment>
<sequence length="257" mass="29667">MMKRSQTSYSIVQFFPDSVREEGLNLGVLLYDADKERVLSRFSSDFSRIMKSSAAINKSFLNIAIDELKSRIDREIAKKPAFESLKRFQSMRANNIRLTPFLPTFAEDAEIEIERLYDDLVGDVERKPRKSKVAVKLKRELRRLNLLDRFDQNPQPISLPRYNLKLRPDLAIRRERYNLIEASRFDEPERGLEQAGKHALAGRALMKNLGMQLVVVGDFGEQSNDYVAAIKEDLARSNTSLFLINELGELAKRYTLH</sequence>
<accession>A0A3A8ASU1</accession>
<evidence type="ECO:0000313" key="1">
    <source>
        <dbReference type="EMBL" id="RKF13468.1"/>
    </source>
</evidence>
<organism evidence="1 2">
    <name type="scientific">Roseovarius spongiae</name>
    <dbReference type="NCBI Taxonomy" id="2320272"/>
    <lineage>
        <taxon>Bacteria</taxon>
        <taxon>Pseudomonadati</taxon>
        <taxon>Pseudomonadota</taxon>
        <taxon>Alphaproteobacteria</taxon>
        <taxon>Rhodobacterales</taxon>
        <taxon>Roseobacteraceae</taxon>
        <taxon>Roseovarius</taxon>
    </lineage>
</organism>
<evidence type="ECO:0000313" key="2">
    <source>
        <dbReference type="Proteomes" id="UP000281128"/>
    </source>
</evidence>
<dbReference type="InterPro" id="IPR021398">
    <property type="entry name" value="DUF3037"/>
</dbReference>
<dbReference type="AlphaFoldDB" id="A0A3A8ASU1"/>
<gene>
    <name evidence="1" type="ORF">D6850_14300</name>
</gene>
<dbReference type="RefSeq" id="WP_121168162.1">
    <property type="nucleotide sequence ID" value="NZ_RAPE01000004.1"/>
</dbReference>